<dbReference type="PATRIC" id="fig|634177.7.peg.450"/>
<name>G2I3W1_KOMMN</name>
<proteinExistence type="predicted"/>
<dbReference type="Proteomes" id="UP000009044">
    <property type="component" value="Chromosome"/>
</dbReference>
<dbReference type="AlphaFoldDB" id="G2I3W1"/>
<dbReference type="Gene3D" id="3.30.460.10">
    <property type="entry name" value="Beta Polymerase, domain 2"/>
    <property type="match status" value="1"/>
</dbReference>
<dbReference type="KEGG" id="gxy:GLX_03960"/>
<dbReference type="EMBL" id="AP012159">
    <property type="protein sequence ID" value="BAK82808.1"/>
    <property type="molecule type" value="Genomic_DNA"/>
</dbReference>
<organism evidence="1 2">
    <name type="scientific">Komagataeibacter medellinensis (strain NBRC 3288 / BCRC 11682 / LMG 1693 / Kondo 51)</name>
    <name type="common">Gluconacetobacter medellinensis</name>
    <dbReference type="NCBI Taxonomy" id="634177"/>
    <lineage>
        <taxon>Bacteria</taxon>
        <taxon>Pseudomonadati</taxon>
        <taxon>Pseudomonadota</taxon>
        <taxon>Alphaproteobacteria</taxon>
        <taxon>Acetobacterales</taxon>
        <taxon>Acetobacteraceae</taxon>
        <taxon>Komagataeibacter</taxon>
    </lineage>
</organism>
<reference evidence="2" key="1">
    <citation type="journal article" date="2011" name="J. Bacteriol.">
        <title>Complete genome sequence of NBRC 3288, a unique cellulose-nonproducing strain of Gluconacetobacter xylinus isolated from vinegar.</title>
        <authorList>
            <person name="Ogino H."/>
            <person name="Azuma Y."/>
            <person name="Hosoyama A."/>
            <person name="Nakazawa H."/>
            <person name="Matsutani M."/>
            <person name="Hasegawa A."/>
            <person name="Otsuyama K."/>
            <person name="Matsushita K."/>
            <person name="Fujita N."/>
            <person name="Shirai M."/>
        </authorList>
    </citation>
    <scope>NUCLEOTIDE SEQUENCE [LARGE SCALE GENOMIC DNA]</scope>
    <source>
        <strain evidence="2">NBRC 3288 / BCRC 11682 / LMG 1693</strain>
    </source>
</reference>
<dbReference type="RefSeq" id="WP_014104385.1">
    <property type="nucleotide sequence ID" value="NC_016027.1"/>
</dbReference>
<dbReference type="Pfam" id="PF04229">
    <property type="entry name" value="GrpB"/>
    <property type="match status" value="1"/>
</dbReference>
<gene>
    <name evidence="1" type="ordered locus">GLX_03960</name>
</gene>
<evidence type="ECO:0000313" key="1">
    <source>
        <dbReference type="EMBL" id="BAK82808.1"/>
    </source>
</evidence>
<protein>
    <recommendedName>
        <fullName evidence="3">GrpB family protein</fullName>
    </recommendedName>
</protein>
<dbReference type="eggNOG" id="COG2320">
    <property type="taxonomic scope" value="Bacteria"/>
</dbReference>
<dbReference type="InterPro" id="IPR043519">
    <property type="entry name" value="NT_sf"/>
</dbReference>
<accession>G2I3W1</accession>
<dbReference type="STRING" id="634177.GLX_03960"/>
<evidence type="ECO:0000313" key="2">
    <source>
        <dbReference type="Proteomes" id="UP000009044"/>
    </source>
</evidence>
<dbReference type="PANTHER" id="PTHR34822">
    <property type="entry name" value="GRPB DOMAIN PROTEIN (AFU_ORTHOLOGUE AFUA_1G01530)"/>
    <property type="match status" value="1"/>
</dbReference>
<dbReference type="InterPro" id="IPR007344">
    <property type="entry name" value="GrpB/CoaE"/>
</dbReference>
<dbReference type="HOGENOM" id="CLU_086407_1_0_5"/>
<dbReference type="SUPFAM" id="SSF81301">
    <property type="entry name" value="Nucleotidyltransferase"/>
    <property type="match status" value="1"/>
</dbReference>
<sequence>MADPIPPHWPDPRQIMTFAPGDPDENPWVMGQPPPESITLQPWCPDWQVRFAQLEREIRKVLGGGALAVEHVGSTAVTGLAAKPVIDIDCIVPDPGCEETYRPRLEALGYVMTVRERSWYGHRMFRHTHPRANLHIFGPACPEHARHILFRDWLRTHPDERERYARVKTQASIGVANVQEYNRNKQALILAIYQRIFAYMGWTDPA</sequence>
<dbReference type="PANTHER" id="PTHR34822:SF1">
    <property type="entry name" value="GRPB FAMILY PROTEIN"/>
    <property type="match status" value="1"/>
</dbReference>
<evidence type="ECO:0008006" key="3">
    <source>
        <dbReference type="Google" id="ProtNLM"/>
    </source>
</evidence>